<accession>A0A2Z6IET0</accession>
<dbReference type="EMBL" id="AP018795">
    <property type="protein sequence ID" value="BBF63799.1"/>
    <property type="molecule type" value="Genomic_DNA"/>
</dbReference>
<proteinExistence type="predicted"/>
<gene>
    <name evidence="1" type="ORF">AFERRID_00170</name>
</gene>
<dbReference type="AlphaFoldDB" id="A0A2Z6IET0"/>
<reference evidence="1 2" key="1">
    <citation type="journal article" date="2018" name="Microbiol. Resour. Announc.">
        <title>Complete Genome Sequence of Acidithiobacillus ferridurans JCM 18981.</title>
        <authorList>
            <person name="Miyauchi T."/>
            <person name="Kouzuma A."/>
            <person name="Abe T."/>
            <person name="Watanabe K."/>
        </authorList>
    </citation>
    <scope>NUCLEOTIDE SEQUENCE [LARGE SCALE GENOMIC DNA]</scope>
    <source>
        <strain evidence="2">ATCC 33020 / DSM 29468 / JCM 18981 / 11Fe</strain>
    </source>
</reference>
<evidence type="ECO:0000313" key="2">
    <source>
        <dbReference type="Proteomes" id="UP000280188"/>
    </source>
</evidence>
<dbReference type="KEGG" id="afj:AFERRID_00170"/>
<protein>
    <submittedName>
        <fullName evidence="1">Uncharacterized protein</fullName>
    </submittedName>
</protein>
<name>A0A2Z6IET0_ACIFI</name>
<sequence length="35" mass="3746">MGRYLTVNGGTIGSRGRVVEGLAEDHILSREDTEG</sequence>
<keyword evidence="2" id="KW-1185">Reference proteome</keyword>
<dbReference type="Proteomes" id="UP000280188">
    <property type="component" value="Chromosome"/>
</dbReference>
<evidence type="ECO:0000313" key="1">
    <source>
        <dbReference type="EMBL" id="BBF63799.1"/>
    </source>
</evidence>
<organism evidence="1 2">
    <name type="scientific">Acidithiobacillus ferridurans</name>
    <dbReference type="NCBI Taxonomy" id="1232575"/>
    <lineage>
        <taxon>Bacteria</taxon>
        <taxon>Pseudomonadati</taxon>
        <taxon>Pseudomonadota</taxon>
        <taxon>Acidithiobacillia</taxon>
        <taxon>Acidithiobacillales</taxon>
        <taxon>Acidithiobacillaceae</taxon>
        <taxon>Acidithiobacillus</taxon>
    </lineage>
</organism>